<dbReference type="OrthoDB" id="9132722at2"/>
<dbReference type="Proteomes" id="UP000075238">
    <property type="component" value="Chromosome 1"/>
</dbReference>
<gene>
    <name evidence="1" type="ORF">A2G96_18835</name>
</gene>
<dbReference type="RefSeq" id="WP_062801594.1">
    <property type="nucleotide sequence ID" value="NZ_CP014844.1"/>
</dbReference>
<reference evidence="1 2" key="1">
    <citation type="submission" date="2016-03" db="EMBL/GenBank/DDBJ databases">
        <title>Complete genome sequence of a novel chlorpyrifos degrading bacterium, Cupriavidus nantongensis sp. X1.</title>
        <authorList>
            <person name="Fang L."/>
        </authorList>
    </citation>
    <scope>NUCLEOTIDE SEQUENCE [LARGE SCALE GENOMIC DNA]</scope>
    <source>
        <strain evidence="1 2">X1</strain>
    </source>
</reference>
<evidence type="ECO:0000313" key="1">
    <source>
        <dbReference type="EMBL" id="AMR79637.1"/>
    </source>
</evidence>
<organism evidence="1 2">
    <name type="scientific">Cupriavidus nantongensis</name>
    <dbReference type="NCBI Taxonomy" id="1796606"/>
    <lineage>
        <taxon>Bacteria</taxon>
        <taxon>Pseudomonadati</taxon>
        <taxon>Pseudomonadota</taxon>
        <taxon>Betaproteobacteria</taxon>
        <taxon>Burkholderiales</taxon>
        <taxon>Burkholderiaceae</taxon>
        <taxon>Cupriavidus</taxon>
    </lineage>
</organism>
<dbReference type="AlphaFoldDB" id="A0A142JNH5"/>
<sequence length="193" mass="21931">MDKQQLFAIRTFHKDARYHGIALDADQFTSGVAVRFFAGVEAAQRYARLRIVGVPRGKAFRTAFGGPFIGHPDSIERAAAAFEEGVLFDRALSNAAREFRDRFLERFWAYADKCNRDIFELESMMKDEIAICTKAAHEDGNPILPLEYPEHLRKQDADKVDQLVHCISVRPTQEFLAGMRGHNTTSSEAIQYF</sequence>
<name>A0A142JNH5_9BURK</name>
<proteinExistence type="predicted"/>
<dbReference type="STRING" id="1796606.A2G96_18835"/>
<protein>
    <submittedName>
        <fullName evidence="1">Uncharacterized protein</fullName>
    </submittedName>
</protein>
<accession>A0A142JNH5</accession>
<dbReference type="KEGG" id="cnan:A2G96_18835"/>
<keyword evidence="2" id="KW-1185">Reference proteome</keyword>
<evidence type="ECO:0000313" key="2">
    <source>
        <dbReference type="Proteomes" id="UP000075238"/>
    </source>
</evidence>
<dbReference type="EMBL" id="CP014844">
    <property type="protein sequence ID" value="AMR79637.1"/>
    <property type="molecule type" value="Genomic_DNA"/>
</dbReference>